<evidence type="ECO:0008006" key="4">
    <source>
        <dbReference type="Google" id="ProtNLM"/>
    </source>
</evidence>
<keyword evidence="3" id="KW-1185">Reference proteome</keyword>
<comment type="caution">
    <text evidence="2">The sequence shown here is derived from an EMBL/GenBank/DDBJ whole genome shotgun (WGS) entry which is preliminary data.</text>
</comment>
<gene>
    <name evidence="2" type="ORF">HHL25_03200</name>
</gene>
<keyword evidence="1" id="KW-0472">Membrane</keyword>
<feature type="transmembrane region" description="Helical" evidence="1">
    <location>
        <begin position="381"/>
        <end position="399"/>
    </location>
</feature>
<protein>
    <recommendedName>
        <fullName evidence="4">Glycosyltransferase RgtA/B/C/D-like domain-containing protein</fullName>
    </recommendedName>
</protein>
<name>A0A7Y0ATK7_9HYPH</name>
<dbReference type="AlphaFoldDB" id="A0A7Y0ATK7"/>
<feature type="transmembrane region" description="Helical" evidence="1">
    <location>
        <begin position="193"/>
        <end position="218"/>
    </location>
</feature>
<keyword evidence="1" id="KW-1133">Transmembrane helix</keyword>
<feature type="transmembrane region" description="Helical" evidence="1">
    <location>
        <begin position="292"/>
        <end position="313"/>
    </location>
</feature>
<dbReference type="RefSeq" id="WP_169587195.1">
    <property type="nucleotide sequence ID" value="NZ_JABBGK010000001.1"/>
</dbReference>
<accession>A0A7Y0ATK7</accession>
<organism evidence="2 3">
    <name type="scientific">Rhizobium terricola</name>
    <dbReference type="NCBI Taxonomy" id="2728849"/>
    <lineage>
        <taxon>Bacteria</taxon>
        <taxon>Pseudomonadati</taxon>
        <taxon>Pseudomonadota</taxon>
        <taxon>Alphaproteobacteria</taxon>
        <taxon>Hyphomicrobiales</taxon>
        <taxon>Rhizobiaceae</taxon>
        <taxon>Rhizobium/Agrobacterium group</taxon>
        <taxon>Rhizobium</taxon>
    </lineage>
</organism>
<dbReference type="EMBL" id="JABBGK010000001">
    <property type="protein sequence ID" value="NML73127.1"/>
    <property type="molecule type" value="Genomic_DNA"/>
</dbReference>
<reference evidence="2 3" key="1">
    <citation type="submission" date="2020-04" db="EMBL/GenBank/DDBJ databases">
        <title>Rhizobium sp. S-51 isolated from soil.</title>
        <authorList>
            <person name="Dahal R.H."/>
        </authorList>
    </citation>
    <scope>NUCLEOTIDE SEQUENCE [LARGE SCALE GENOMIC DNA]</scope>
    <source>
        <strain evidence="2 3">S-51</strain>
    </source>
</reference>
<evidence type="ECO:0000313" key="3">
    <source>
        <dbReference type="Proteomes" id="UP000541470"/>
    </source>
</evidence>
<feature type="transmembrane region" description="Helical" evidence="1">
    <location>
        <begin position="12"/>
        <end position="32"/>
    </location>
</feature>
<feature type="transmembrane region" description="Helical" evidence="1">
    <location>
        <begin position="230"/>
        <end position="251"/>
    </location>
</feature>
<proteinExistence type="predicted"/>
<evidence type="ECO:0000313" key="2">
    <source>
        <dbReference type="EMBL" id="NML73127.1"/>
    </source>
</evidence>
<feature type="transmembrane region" description="Helical" evidence="1">
    <location>
        <begin position="263"/>
        <end position="285"/>
    </location>
</feature>
<evidence type="ECO:0000256" key="1">
    <source>
        <dbReference type="SAM" id="Phobius"/>
    </source>
</evidence>
<feature type="transmembrane region" description="Helical" evidence="1">
    <location>
        <begin position="405"/>
        <end position="422"/>
    </location>
</feature>
<feature type="transmembrane region" description="Helical" evidence="1">
    <location>
        <begin position="354"/>
        <end position="372"/>
    </location>
</feature>
<dbReference type="Proteomes" id="UP000541470">
    <property type="component" value="Unassembled WGS sequence"/>
</dbReference>
<sequence>MVLQVGNRKGLGLSRGLPLIVLLLVGFLQMALDGLDGRFEKIDVDDALRGIEVRQLLQDGRWFDRTLAGIQMPDPYVSPWSRLVDLPYVILARLGELFTGPAEAVRLAFAVWPPMLFAVFCGLAAAILHRLAREGLGPLRVVHLPLILILAAPAVLEFVPGRIDHHNAQILALAFFTYGAVRADRLGGGLAGLAAAASVVIGLESLPLVAIGCAAVVLDWCVRGRPARDFTLSFLIACAAATVVLGGTFVGVKGLLDTACDSFSAPFAFILTVLPLLAASVILFLPARVGPGLRLGAVVGLSLPAVASLPYLFGACLGGPYQMIDPVSAHFWFERVLQEGGIVALTKAGHPLEVLRLTALAAVLGLAGLRLVRRASGEGRAAWVAYGLALPALVLALSMFRYAPIAVALGTLFLPAAAVEAGRLWGIGGKGRRALLAGVLLAIAPAAVAVMQGASRPADGPDVVDFMNNDRCEGADLSALEGLASARILAPPGLGIAIAERMQPGISVSGILFHRASPGLRRTYEALTSGDGEIRRNALSPFDHVAVCARVLPGAGEAAPLFRALAGGGGWPGLRPVGEGRSAFRLFAIDHATVE</sequence>
<feature type="transmembrane region" description="Helical" evidence="1">
    <location>
        <begin position="434"/>
        <end position="454"/>
    </location>
</feature>
<feature type="transmembrane region" description="Helical" evidence="1">
    <location>
        <begin position="107"/>
        <end position="129"/>
    </location>
</feature>
<feature type="transmembrane region" description="Helical" evidence="1">
    <location>
        <begin position="141"/>
        <end position="159"/>
    </location>
</feature>
<keyword evidence="1" id="KW-0812">Transmembrane</keyword>